<dbReference type="AlphaFoldDB" id="A0AAI8YYQ4"/>
<protein>
    <submittedName>
        <fullName evidence="1">Acetamidase Formamidase</fullName>
    </submittedName>
</protein>
<dbReference type="Proteomes" id="UP001296104">
    <property type="component" value="Unassembled WGS sequence"/>
</dbReference>
<dbReference type="EMBL" id="CAVMBE010000024">
    <property type="protein sequence ID" value="CAK4010672.1"/>
    <property type="molecule type" value="Genomic_DNA"/>
</dbReference>
<dbReference type="GO" id="GO:0016811">
    <property type="term" value="F:hydrolase activity, acting on carbon-nitrogen (but not peptide) bonds, in linear amides"/>
    <property type="evidence" value="ECO:0007669"/>
    <property type="project" value="InterPro"/>
</dbReference>
<evidence type="ECO:0000313" key="2">
    <source>
        <dbReference type="Proteomes" id="UP001296104"/>
    </source>
</evidence>
<dbReference type="SUPFAM" id="SSF141130">
    <property type="entry name" value="Acetamidase/Formamidase-like"/>
    <property type="match status" value="1"/>
</dbReference>
<keyword evidence="2" id="KW-1185">Reference proteome</keyword>
<organism evidence="1 2">
    <name type="scientific">Lecanosticta acicola</name>
    <dbReference type="NCBI Taxonomy" id="111012"/>
    <lineage>
        <taxon>Eukaryota</taxon>
        <taxon>Fungi</taxon>
        <taxon>Dikarya</taxon>
        <taxon>Ascomycota</taxon>
        <taxon>Pezizomycotina</taxon>
        <taxon>Dothideomycetes</taxon>
        <taxon>Dothideomycetidae</taxon>
        <taxon>Mycosphaerellales</taxon>
        <taxon>Mycosphaerellaceae</taxon>
        <taxon>Lecanosticta</taxon>
    </lineage>
</organism>
<name>A0AAI8YYQ4_9PEZI</name>
<dbReference type="PANTHER" id="PTHR31891:SF1">
    <property type="entry name" value="FORMAMIDASE C869.04-RELATED"/>
    <property type="match status" value="1"/>
</dbReference>
<accession>A0AAI8YYQ4</accession>
<evidence type="ECO:0000313" key="1">
    <source>
        <dbReference type="EMBL" id="CAK4010672.1"/>
    </source>
</evidence>
<comment type="caution">
    <text evidence="1">The sequence shown here is derived from an EMBL/GenBank/DDBJ whole genome shotgun (WGS) entry which is preliminary data.</text>
</comment>
<dbReference type="InterPro" id="IPR004304">
    <property type="entry name" value="FmdA_AmdA"/>
</dbReference>
<dbReference type="Pfam" id="PF03069">
    <property type="entry name" value="FmdA_AmdA"/>
    <property type="match status" value="1"/>
</dbReference>
<dbReference type="Gene3D" id="2.60.120.580">
    <property type="entry name" value="Acetamidase/Formamidase-like domains"/>
    <property type="match status" value="1"/>
</dbReference>
<reference evidence="1" key="1">
    <citation type="submission" date="2023-11" db="EMBL/GenBank/DDBJ databases">
        <authorList>
            <person name="Alioto T."/>
            <person name="Alioto T."/>
            <person name="Gomez Garrido J."/>
        </authorList>
    </citation>
    <scope>NUCLEOTIDE SEQUENCE</scope>
</reference>
<gene>
    <name evidence="1" type="ORF">LECACI_7A004427</name>
</gene>
<dbReference type="PANTHER" id="PTHR31891">
    <property type="entry name" value="FORMAMIDASE C869.04-RELATED"/>
    <property type="match status" value="1"/>
</dbReference>
<proteinExistence type="predicted"/>
<sequence length="436" mass="47772">MSAHQPTSASSIREIRTVVSLDPHGAPLSQKGVHTRWHPEIPAVACVKPGEPFKVECMDFTGNSVSRSDSADDILEICWERDHHLSGPIRVEEAKPGDVLCVDILEVQPFPDRLWGFSLIDPGLGPLDRPHTRVAKTIWDFEGVLASSRHIKDVAFCGRPHSGVIGTAPSAELLQRWAEREGDLNQRYSCHGVTCAQMPTEEGAYVGQDLPADVLQKIKSEGARTKPAREHGGNIDSASLTRGSRIFLPVYVDGANLSTGDLHFFQGDGEPTCAIEMAGIVTMKCSILPRGMEELGFKCPVVIPSPAEPLYRQQVEFHGLSIDAAGNQHRSGLTTAYVQAASNAMEYLEKFGYSHEQAYTLLATAPIESRILAVPNIPTANVSVGVPLHIFDFDIQPTASEPSARDRGSVAYLGKERERRFLAERKPKRSPFERPQ</sequence>